<dbReference type="Gene3D" id="1.10.510.10">
    <property type="entry name" value="Transferase(Phosphotransferase) domain 1"/>
    <property type="match status" value="1"/>
</dbReference>
<evidence type="ECO:0000313" key="2">
    <source>
        <dbReference type="EMBL" id="TEB23477.1"/>
    </source>
</evidence>
<dbReference type="AlphaFoldDB" id="A0A4Y7SNN0"/>
<gene>
    <name evidence="2" type="ORF">FA13DRAFT_1797966</name>
</gene>
<feature type="compositionally biased region" description="Polar residues" evidence="1">
    <location>
        <begin position="33"/>
        <end position="53"/>
    </location>
</feature>
<dbReference type="OrthoDB" id="5987198at2759"/>
<evidence type="ECO:0008006" key="4">
    <source>
        <dbReference type="Google" id="ProtNLM"/>
    </source>
</evidence>
<accession>A0A4Y7SNN0</accession>
<organism evidence="2 3">
    <name type="scientific">Coprinellus micaceus</name>
    <name type="common">Glistening ink-cap mushroom</name>
    <name type="synonym">Coprinus micaceus</name>
    <dbReference type="NCBI Taxonomy" id="71717"/>
    <lineage>
        <taxon>Eukaryota</taxon>
        <taxon>Fungi</taxon>
        <taxon>Dikarya</taxon>
        <taxon>Basidiomycota</taxon>
        <taxon>Agaricomycotina</taxon>
        <taxon>Agaricomycetes</taxon>
        <taxon>Agaricomycetidae</taxon>
        <taxon>Agaricales</taxon>
        <taxon>Agaricineae</taxon>
        <taxon>Psathyrellaceae</taxon>
        <taxon>Coprinellus</taxon>
    </lineage>
</organism>
<dbReference type="Proteomes" id="UP000298030">
    <property type="component" value="Unassembled WGS sequence"/>
</dbReference>
<dbReference type="InterPro" id="IPR011009">
    <property type="entry name" value="Kinase-like_dom_sf"/>
</dbReference>
<dbReference type="STRING" id="71717.A0A4Y7SNN0"/>
<evidence type="ECO:0000256" key="1">
    <source>
        <dbReference type="SAM" id="MobiDB-lite"/>
    </source>
</evidence>
<protein>
    <recommendedName>
        <fullName evidence="4">Protein kinase domain-containing protein</fullName>
    </recommendedName>
</protein>
<name>A0A4Y7SNN0_COPMI</name>
<proteinExistence type="predicted"/>
<keyword evidence="3" id="KW-1185">Reference proteome</keyword>
<dbReference type="EMBL" id="QPFP01000077">
    <property type="protein sequence ID" value="TEB23477.1"/>
    <property type="molecule type" value="Genomic_DNA"/>
</dbReference>
<sequence length="448" mass="50849">MSYGQGYHPQFAQGSSGYAPQHFQPQPGYHQQFAPQPSAYNPQTVPNPTTYNPQFVPISDDRVATELLPSEVWWRGKYLWLLTQGYTLRDRYNPQWRPSWYDNPNLGGRTLDSQFLLHENTIDAVCTKHGAITQVVLKRVDRFQGSDDPDEVGILGYFSTEDVSSDPRNHTCPLLEVLRDLEDDRKAIIVMPALRPYNSPKFDSVGEALDFIRQMLRDSPSSTITGSPIGELFVPIYVNYIYERCDRDVRSGSIMMNPSGIYNTHFDVWQPKRKADWSGRIRPDHTRTESPPKYYIIDFGRSKRYDEAGMPPSHPPVRGADTTVPELGSQSCDPFPIDVYTVGNLILADFIEGNPLDSTPITHQCFEFLRPLVIPMTAPNPRSRPSMQEALSAFDTIVSQQPGWLLRSQVKSSEKKSFGRRVGAGSAHWGRRLVYITRRLPAVPGTRR</sequence>
<comment type="caution">
    <text evidence="2">The sequence shown here is derived from an EMBL/GenBank/DDBJ whole genome shotgun (WGS) entry which is preliminary data.</text>
</comment>
<reference evidence="2 3" key="1">
    <citation type="journal article" date="2019" name="Nat. Ecol. Evol.">
        <title>Megaphylogeny resolves global patterns of mushroom evolution.</title>
        <authorList>
            <person name="Varga T."/>
            <person name="Krizsan K."/>
            <person name="Foldi C."/>
            <person name="Dima B."/>
            <person name="Sanchez-Garcia M."/>
            <person name="Sanchez-Ramirez S."/>
            <person name="Szollosi G.J."/>
            <person name="Szarkandi J.G."/>
            <person name="Papp V."/>
            <person name="Albert L."/>
            <person name="Andreopoulos W."/>
            <person name="Angelini C."/>
            <person name="Antonin V."/>
            <person name="Barry K.W."/>
            <person name="Bougher N.L."/>
            <person name="Buchanan P."/>
            <person name="Buyck B."/>
            <person name="Bense V."/>
            <person name="Catcheside P."/>
            <person name="Chovatia M."/>
            <person name="Cooper J."/>
            <person name="Damon W."/>
            <person name="Desjardin D."/>
            <person name="Finy P."/>
            <person name="Geml J."/>
            <person name="Haridas S."/>
            <person name="Hughes K."/>
            <person name="Justo A."/>
            <person name="Karasinski D."/>
            <person name="Kautmanova I."/>
            <person name="Kiss B."/>
            <person name="Kocsube S."/>
            <person name="Kotiranta H."/>
            <person name="LaButti K.M."/>
            <person name="Lechner B.E."/>
            <person name="Liimatainen K."/>
            <person name="Lipzen A."/>
            <person name="Lukacs Z."/>
            <person name="Mihaltcheva S."/>
            <person name="Morgado L.N."/>
            <person name="Niskanen T."/>
            <person name="Noordeloos M.E."/>
            <person name="Ohm R.A."/>
            <person name="Ortiz-Santana B."/>
            <person name="Ovrebo C."/>
            <person name="Racz N."/>
            <person name="Riley R."/>
            <person name="Savchenko A."/>
            <person name="Shiryaev A."/>
            <person name="Soop K."/>
            <person name="Spirin V."/>
            <person name="Szebenyi C."/>
            <person name="Tomsovsky M."/>
            <person name="Tulloss R.E."/>
            <person name="Uehling J."/>
            <person name="Grigoriev I.V."/>
            <person name="Vagvolgyi C."/>
            <person name="Papp T."/>
            <person name="Martin F.M."/>
            <person name="Miettinen O."/>
            <person name="Hibbett D.S."/>
            <person name="Nagy L.G."/>
        </authorList>
    </citation>
    <scope>NUCLEOTIDE SEQUENCE [LARGE SCALE GENOMIC DNA]</scope>
    <source>
        <strain evidence="2 3">FP101781</strain>
    </source>
</reference>
<dbReference type="SUPFAM" id="SSF56112">
    <property type="entry name" value="Protein kinase-like (PK-like)"/>
    <property type="match status" value="1"/>
</dbReference>
<evidence type="ECO:0000313" key="3">
    <source>
        <dbReference type="Proteomes" id="UP000298030"/>
    </source>
</evidence>
<feature type="region of interest" description="Disordered" evidence="1">
    <location>
        <begin position="14"/>
        <end position="53"/>
    </location>
</feature>